<feature type="transmembrane region" description="Helical" evidence="6">
    <location>
        <begin position="38"/>
        <end position="58"/>
    </location>
</feature>
<feature type="transmembrane region" description="Helical" evidence="6">
    <location>
        <begin position="151"/>
        <end position="177"/>
    </location>
</feature>
<feature type="transmembrane region" description="Helical" evidence="6">
    <location>
        <begin position="189"/>
        <end position="208"/>
    </location>
</feature>
<accession>A0AAV5MYD6</accession>
<keyword evidence="6" id="KW-1003">Cell membrane</keyword>
<comment type="subcellular location">
    <subcellularLocation>
        <location evidence="6">Cell membrane</location>
        <topology evidence="6">Multi-pass membrane protein</topology>
    </subcellularLocation>
    <subcellularLocation>
        <location evidence="1">Membrane</location>
        <topology evidence="1">Multi-pass membrane protein</topology>
    </subcellularLocation>
</comment>
<comment type="caution">
    <text evidence="7">The sequence shown here is derived from an EMBL/GenBank/DDBJ whole genome shotgun (WGS) entry which is preliminary data.</text>
</comment>
<dbReference type="InterPro" id="IPR051598">
    <property type="entry name" value="TSUP/Inactive_protease-like"/>
</dbReference>
<evidence type="ECO:0000256" key="6">
    <source>
        <dbReference type="RuleBase" id="RU363041"/>
    </source>
</evidence>
<evidence type="ECO:0000256" key="4">
    <source>
        <dbReference type="ARBA" id="ARBA00022989"/>
    </source>
</evidence>
<name>A0AAV5MYD6_9GAMM</name>
<dbReference type="PANTHER" id="PTHR43701:SF2">
    <property type="entry name" value="MEMBRANE TRANSPORTER PROTEIN YJNA-RELATED"/>
    <property type="match status" value="1"/>
</dbReference>
<sequence>MTLLLALLTKLLIGALLGLVITTTGVGGGILVLPVLTWMFGMDTLSAVATANLMSMLMKLSSSWVHFRLGNIPLKPSMVILLIMLPSTLLASYGITLLADVDAWYAHVQWGINSLVVIAIALSLFIFCTRMFHPDRMAVQSARQPGRLSQFIVPGTCAGITIGATGVGGGVVMLPLLMRFARMDIKRSIGTSVFVTMLLSGASAFAYGQGGYTDVQLALILSVGSILSLPLARYLLKTVSEKTFQWVTFAFIVTSAATMLYRMI</sequence>
<keyword evidence="4 6" id="KW-1133">Transmembrane helix</keyword>
<keyword evidence="3 6" id="KW-0812">Transmembrane</keyword>
<evidence type="ECO:0000256" key="5">
    <source>
        <dbReference type="ARBA" id="ARBA00023136"/>
    </source>
</evidence>
<evidence type="ECO:0000313" key="8">
    <source>
        <dbReference type="Proteomes" id="UP001058124"/>
    </source>
</evidence>
<feature type="transmembrane region" description="Helical" evidence="6">
    <location>
        <begin position="79"/>
        <end position="98"/>
    </location>
</feature>
<feature type="transmembrane region" description="Helical" evidence="6">
    <location>
        <begin position="244"/>
        <end position="261"/>
    </location>
</feature>
<comment type="similarity">
    <text evidence="2 6">Belongs to the 4-toluene sulfonate uptake permease (TSUP) (TC 2.A.102) family.</text>
</comment>
<evidence type="ECO:0000256" key="2">
    <source>
        <dbReference type="ARBA" id="ARBA00009142"/>
    </source>
</evidence>
<dbReference type="GO" id="GO:0005886">
    <property type="term" value="C:plasma membrane"/>
    <property type="evidence" value="ECO:0007669"/>
    <property type="project" value="UniProtKB-SubCell"/>
</dbReference>
<keyword evidence="5 6" id="KW-0472">Membrane</keyword>
<protein>
    <recommendedName>
        <fullName evidence="6">Probable membrane transporter protein</fullName>
    </recommendedName>
</protein>
<reference evidence="7" key="1">
    <citation type="submission" date="2022-06" db="EMBL/GenBank/DDBJ databases">
        <title>Draft genome sequences of Leminorella grimontii str. JCM5902.</title>
        <authorList>
            <person name="Wakabayashi Y."/>
            <person name="Kojima K."/>
        </authorList>
    </citation>
    <scope>NUCLEOTIDE SEQUENCE</scope>
    <source>
        <strain evidence="7">JCM 5902</strain>
    </source>
</reference>
<gene>
    <name evidence="7" type="ORF">SOASR030_09820</name>
</gene>
<evidence type="ECO:0000256" key="1">
    <source>
        <dbReference type="ARBA" id="ARBA00004141"/>
    </source>
</evidence>
<dbReference type="AlphaFoldDB" id="A0AAV5MYD6"/>
<evidence type="ECO:0000256" key="3">
    <source>
        <dbReference type="ARBA" id="ARBA00022692"/>
    </source>
</evidence>
<evidence type="ECO:0000313" key="7">
    <source>
        <dbReference type="EMBL" id="GKX54870.1"/>
    </source>
</evidence>
<dbReference type="InterPro" id="IPR002781">
    <property type="entry name" value="TM_pro_TauE-like"/>
</dbReference>
<keyword evidence="8" id="KW-1185">Reference proteome</keyword>
<feature type="transmembrane region" description="Helical" evidence="6">
    <location>
        <begin position="215"/>
        <end position="232"/>
    </location>
</feature>
<dbReference type="Pfam" id="PF01925">
    <property type="entry name" value="TauE"/>
    <property type="match status" value="1"/>
</dbReference>
<organism evidence="7 8">
    <name type="scientific">Leminorella grimontii</name>
    <dbReference type="NCBI Taxonomy" id="82981"/>
    <lineage>
        <taxon>Bacteria</taxon>
        <taxon>Pseudomonadati</taxon>
        <taxon>Pseudomonadota</taxon>
        <taxon>Gammaproteobacteria</taxon>
        <taxon>Enterobacterales</taxon>
        <taxon>Budviciaceae</taxon>
        <taxon>Leminorella</taxon>
    </lineage>
</organism>
<dbReference type="PANTHER" id="PTHR43701">
    <property type="entry name" value="MEMBRANE TRANSPORTER PROTEIN MJ0441-RELATED"/>
    <property type="match status" value="1"/>
</dbReference>
<dbReference type="Proteomes" id="UP001058124">
    <property type="component" value="Unassembled WGS sequence"/>
</dbReference>
<proteinExistence type="inferred from homology"/>
<dbReference type="EMBL" id="BRLH01000001">
    <property type="protein sequence ID" value="GKX54870.1"/>
    <property type="molecule type" value="Genomic_DNA"/>
</dbReference>
<feature type="transmembrane region" description="Helical" evidence="6">
    <location>
        <begin position="110"/>
        <end position="130"/>
    </location>
</feature>